<dbReference type="Pfam" id="PF00072">
    <property type="entry name" value="Response_reg"/>
    <property type="match status" value="1"/>
</dbReference>
<dbReference type="STRING" id="83765.SAMN05660284_01800"/>
<feature type="modified residue" description="4-aspartylphosphate" evidence="1">
    <location>
        <position position="65"/>
    </location>
</feature>
<dbReference type="SUPFAM" id="SSF48452">
    <property type="entry name" value="TPR-like"/>
    <property type="match status" value="2"/>
</dbReference>
<dbReference type="InterPro" id="IPR001789">
    <property type="entry name" value="Sig_transdc_resp-reg_receiver"/>
</dbReference>
<organism evidence="4 5">
    <name type="scientific">Formivibrio citricus</name>
    <dbReference type="NCBI Taxonomy" id="83765"/>
    <lineage>
        <taxon>Bacteria</taxon>
        <taxon>Pseudomonadati</taxon>
        <taxon>Pseudomonadota</taxon>
        <taxon>Betaproteobacteria</taxon>
        <taxon>Neisseriales</taxon>
        <taxon>Chitinibacteraceae</taxon>
        <taxon>Formivibrio</taxon>
    </lineage>
</organism>
<dbReference type="Pfam" id="PF14559">
    <property type="entry name" value="TPR_19"/>
    <property type="match status" value="1"/>
</dbReference>
<dbReference type="AlphaFoldDB" id="A0A1I5A499"/>
<evidence type="ECO:0000313" key="5">
    <source>
        <dbReference type="Proteomes" id="UP000242869"/>
    </source>
</evidence>
<dbReference type="InterPro" id="IPR019734">
    <property type="entry name" value="TPR_rpt"/>
</dbReference>
<feature type="repeat" description="TPR" evidence="2">
    <location>
        <begin position="450"/>
        <end position="483"/>
    </location>
</feature>
<evidence type="ECO:0000256" key="1">
    <source>
        <dbReference type="PROSITE-ProRule" id="PRU00169"/>
    </source>
</evidence>
<dbReference type="Gene3D" id="3.40.50.2300">
    <property type="match status" value="1"/>
</dbReference>
<evidence type="ECO:0000256" key="2">
    <source>
        <dbReference type="PROSITE-ProRule" id="PRU00339"/>
    </source>
</evidence>
<dbReference type="Pfam" id="PF13181">
    <property type="entry name" value="TPR_8"/>
    <property type="match status" value="1"/>
</dbReference>
<feature type="repeat" description="TPR" evidence="2">
    <location>
        <begin position="238"/>
        <end position="271"/>
    </location>
</feature>
<evidence type="ECO:0000259" key="3">
    <source>
        <dbReference type="PROSITE" id="PS50110"/>
    </source>
</evidence>
<protein>
    <submittedName>
        <fullName evidence="4">DNA-binding response regulator, OmpR family, contains REC and winged-helix (WHTH) domain</fullName>
    </submittedName>
</protein>
<proteinExistence type="predicted"/>
<gene>
    <name evidence="4" type="ORF">SAMN05660284_01800</name>
</gene>
<dbReference type="Gene3D" id="1.25.40.10">
    <property type="entry name" value="Tetratricopeptide repeat domain"/>
    <property type="match status" value="2"/>
</dbReference>
<dbReference type="InterPro" id="IPR011006">
    <property type="entry name" value="CheY-like_superfamily"/>
</dbReference>
<keyword evidence="2" id="KW-0802">TPR repeat</keyword>
<dbReference type="OrthoDB" id="7298659at2"/>
<name>A0A1I5A499_9NEIS</name>
<sequence length="542" mass="60200">MAGLQDTFSDFSQRRFLIIDDFHGMQRMLRDMLRECGATRIDSAGSSQDAIKLLSSSKYDVVLCDFNLGPGKNGQQLLEEAKFRQWVGPACAWIMITAEKSLETVMGALEYLPDSYLIKPLTTALLQNRLTKIWARKRTFIDINNALGKKDYSRAIALCDQQMATDRLNAPELQRLKYQFLLAIGELAEARQLLEAVLAERDQPWAKVGLGRVLFMQGDYVAARDLLQQVINENRANIEAYDWLAKTLQQLEELEAAEQVLQRAVQLSPNSPQRQKDLGELALKLGNLDAAEKAFRKSMAVGEHSIMKTADAYVGLARVCSNKQQPEEALKTLGSMQKHFDGEQITVRAKAMEGMVYLQNNQPAKAREAAKALDALLATSGAIPEGAAGLEAAELLLNTGNKESATELLHKLVMNNHEDRKLANQVGEIFDQAGMHEEGAQLVALSRQEALELMNAGALLAQAGKLEEAVESMRNAKKLLPSNLRVLLNFAQIAISCMKQQGANEALLNETRQTLQHARSLCSDDKRLNQIDNQLNELFPKP</sequence>
<dbReference type="GO" id="GO:0000160">
    <property type="term" value="P:phosphorelay signal transduction system"/>
    <property type="evidence" value="ECO:0007669"/>
    <property type="project" value="InterPro"/>
</dbReference>
<dbReference type="Proteomes" id="UP000242869">
    <property type="component" value="Unassembled WGS sequence"/>
</dbReference>
<dbReference type="RefSeq" id="WP_091194828.1">
    <property type="nucleotide sequence ID" value="NZ_FOVE01000012.1"/>
</dbReference>
<dbReference type="PROSITE" id="PS50005">
    <property type="entry name" value="TPR"/>
    <property type="match status" value="2"/>
</dbReference>
<dbReference type="GO" id="GO:0003677">
    <property type="term" value="F:DNA binding"/>
    <property type="evidence" value="ECO:0007669"/>
    <property type="project" value="UniProtKB-KW"/>
</dbReference>
<dbReference type="InterPro" id="IPR052048">
    <property type="entry name" value="ST_Response_Regulator"/>
</dbReference>
<keyword evidence="4" id="KW-0238">DNA-binding</keyword>
<dbReference type="SMART" id="SM00028">
    <property type="entry name" value="TPR"/>
    <property type="match status" value="5"/>
</dbReference>
<dbReference type="PANTHER" id="PTHR43228:SF1">
    <property type="entry name" value="TWO-COMPONENT RESPONSE REGULATOR ARR22"/>
    <property type="match status" value="1"/>
</dbReference>
<dbReference type="PANTHER" id="PTHR43228">
    <property type="entry name" value="TWO-COMPONENT RESPONSE REGULATOR"/>
    <property type="match status" value="1"/>
</dbReference>
<dbReference type="SMART" id="SM00448">
    <property type="entry name" value="REC"/>
    <property type="match status" value="1"/>
</dbReference>
<keyword evidence="1" id="KW-0597">Phosphoprotein</keyword>
<keyword evidence="5" id="KW-1185">Reference proteome</keyword>
<dbReference type="EMBL" id="FOVE01000012">
    <property type="protein sequence ID" value="SFN57304.1"/>
    <property type="molecule type" value="Genomic_DNA"/>
</dbReference>
<dbReference type="SUPFAM" id="SSF52172">
    <property type="entry name" value="CheY-like"/>
    <property type="match status" value="1"/>
</dbReference>
<evidence type="ECO:0000313" key="4">
    <source>
        <dbReference type="EMBL" id="SFN57304.1"/>
    </source>
</evidence>
<dbReference type="InterPro" id="IPR011990">
    <property type="entry name" value="TPR-like_helical_dom_sf"/>
</dbReference>
<dbReference type="PROSITE" id="PS50110">
    <property type="entry name" value="RESPONSE_REGULATORY"/>
    <property type="match status" value="1"/>
</dbReference>
<reference evidence="5" key="1">
    <citation type="submission" date="2016-10" db="EMBL/GenBank/DDBJ databases">
        <authorList>
            <person name="Varghese N."/>
            <person name="Submissions S."/>
        </authorList>
    </citation>
    <scope>NUCLEOTIDE SEQUENCE [LARGE SCALE GENOMIC DNA]</scope>
    <source>
        <strain evidence="5">DSM 6150</strain>
    </source>
</reference>
<dbReference type="CDD" id="cd17589">
    <property type="entry name" value="REC_TPR"/>
    <property type="match status" value="1"/>
</dbReference>
<accession>A0A1I5A499</accession>
<feature type="domain" description="Response regulatory" evidence="3">
    <location>
        <begin position="15"/>
        <end position="134"/>
    </location>
</feature>